<proteinExistence type="predicted"/>
<accession>A0ACC0G590</accession>
<comment type="caution">
    <text evidence="1">The sequence shown here is derived from an EMBL/GenBank/DDBJ whole genome shotgun (WGS) entry which is preliminary data.</text>
</comment>
<dbReference type="Proteomes" id="UP001060215">
    <property type="component" value="Chromosome 10"/>
</dbReference>
<evidence type="ECO:0000313" key="1">
    <source>
        <dbReference type="EMBL" id="KAI7996238.1"/>
    </source>
</evidence>
<sequence length="103" mass="11922">MNGNHEIMNIDADFRFVTKSALDEFRVWADWYCVGNSMKSLCDGLEKPKDLYRGLPLVFRNLKQEISDGVRARFAVLRCCDVDVAMLQTLMFIIFLSDPMFSM</sequence>
<evidence type="ECO:0000313" key="2">
    <source>
        <dbReference type="Proteomes" id="UP001060215"/>
    </source>
</evidence>
<keyword evidence="2" id="KW-1185">Reference proteome</keyword>
<protein>
    <submittedName>
        <fullName evidence="1">Shewanella-like protein phosphatase 2</fullName>
    </submittedName>
</protein>
<gene>
    <name evidence="1" type="ORF">LOK49_LG10G02314</name>
</gene>
<name>A0ACC0G590_9ERIC</name>
<reference evidence="1 2" key="1">
    <citation type="journal article" date="2022" name="Plant J.">
        <title>Chromosome-level genome of Camellia lanceoleosa provides a valuable resource for understanding genome evolution and self-incompatibility.</title>
        <authorList>
            <person name="Gong W."/>
            <person name="Xiao S."/>
            <person name="Wang L."/>
            <person name="Liao Z."/>
            <person name="Chang Y."/>
            <person name="Mo W."/>
            <person name="Hu G."/>
            <person name="Li W."/>
            <person name="Zhao G."/>
            <person name="Zhu H."/>
            <person name="Hu X."/>
            <person name="Ji K."/>
            <person name="Xiang X."/>
            <person name="Song Q."/>
            <person name="Yuan D."/>
            <person name="Jin S."/>
            <person name="Zhang L."/>
        </authorList>
    </citation>
    <scope>NUCLEOTIDE SEQUENCE [LARGE SCALE GENOMIC DNA]</scope>
    <source>
        <strain evidence="1">SQ_2022a</strain>
    </source>
</reference>
<dbReference type="EMBL" id="CM045767">
    <property type="protein sequence ID" value="KAI7996238.1"/>
    <property type="molecule type" value="Genomic_DNA"/>
</dbReference>
<organism evidence="1 2">
    <name type="scientific">Camellia lanceoleosa</name>
    <dbReference type="NCBI Taxonomy" id="1840588"/>
    <lineage>
        <taxon>Eukaryota</taxon>
        <taxon>Viridiplantae</taxon>
        <taxon>Streptophyta</taxon>
        <taxon>Embryophyta</taxon>
        <taxon>Tracheophyta</taxon>
        <taxon>Spermatophyta</taxon>
        <taxon>Magnoliopsida</taxon>
        <taxon>eudicotyledons</taxon>
        <taxon>Gunneridae</taxon>
        <taxon>Pentapetalae</taxon>
        <taxon>asterids</taxon>
        <taxon>Ericales</taxon>
        <taxon>Theaceae</taxon>
        <taxon>Camellia</taxon>
    </lineage>
</organism>